<evidence type="ECO:0000256" key="1">
    <source>
        <dbReference type="SAM" id="MobiDB-lite"/>
    </source>
</evidence>
<dbReference type="PANTHER" id="PTHR47074:SF49">
    <property type="entry name" value="POLYNUCLEOTIDYL TRANSFERASE, RIBONUCLEASE H-LIKE SUPERFAMILY PROTEIN"/>
    <property type="match status" value="1"/>
</dbReference>
<accession>A0A8S9RQ55</accession>
<dbReference type="InterPro" id="IPR036397">
    <property type="entry name" value="RNaseH_sf"/>
</dbReference>
<dbReference type="Gene3D" id="3.30.420.10">
    <property type="entry name" value="Ribonuclease H-like superfamily/Ribonuclease H"/>
    <property type="match status" value="1"/>
</dbReference>
<dbReference type="InterPro" id="IPR012337">
    <property type="entry name" value="RNaseH-like_sf"/>
</dbReference>
<feature type="region of interest" description="Disordered" evidence="1">
    <location>
        <begin position="1"/>
        <end position="20"/>
    </location>
</feature>
<dbReference type="InterPro" id="IPR052929">
    <property type="entry name" value="RNase_H-like_EbsB-rel"/>
</dbReference>
<dbReference type="PANTHER" id="PTHR47074">
    <property type="entry name" value="BNAC02G40300D PROTEIN"/>
    <property type="match status" value="1"/>
</dbReference>
<evidence type="ECO:0000313" key="4">
    <source>
        <dbReference type="Proteomes" id="UP000712600"/>
    </source>
</evidence>
<dbReference type="Proteomes" id="UP000712600">
    <property type="component" value="Unassembled WGS sequence"/>
</dbReference>
<sequence length="174" mass="19688">MEEAGEPLQHPTPRAQPVREHRYTCQVDGSWAGNEAWMGVGFILPEANETILQGQRCARRAQSPLHAEAEGIIWAMQEARERGFDDIMFVSDCQQLINLACKEEEWPSIAAELDEIKLWRSKFNNVALSFVPRSDNFRADSLAKGGRSRAQCFSYVNSLVPFWPAPEARLNEPV</sequence>
<dbReference type="InterPro" id="IPR002156">
    <property type="entry name" value="RNaseH_domain"/>
</dbReference>
<protein>
    <recommendedName>
        <fullName evidence="2">RNase H type-1 domain-containing protein</fullName>
    </recommendedName>
</protein>
<dbReference type="AlphaFoldDB" id="A0A8S9RQ55"/>
<dbReference type="InterPro" id="IPR044730">
    <property type="entry name" value="RNase_H-like_dom_plant"/>
</dbReference>
<dbReference type="GO" id="GO:0004523">
    <property type="term" value="F:RNA-DNA hybrid ribonuclease activity"/>
    <property type="evidence" value="ECO:0007669"/>
    <property type="project" value="InterPro"/>
</dbReference>
<gene>
    <name evidence="3" type="ORF">F2Q69_00059274</name>
</gene>
<proteinExistence type="predicted"/>
<organism evidence="3 4">
    <name type="scientific">Brassica cretica</name>
    <name type="common">Mustard</name>
    <dbReference type="NCBI Taxonomy" id="69181"/>
    <lineage>
        <taxon>Eukaryota</taxon>
        <taxon>Viridiplantae</taxon>
        <taxon>Streptophyta</taxon>
        <taxon>Embryophyta</taxon>
        <taxon>Tracheophyta</taxon>
        <taxon>Spermatophyta</taxon>
        <taxon>Magnoliopsida</taxon>
        <taxon>eudicotyledons</taxon>
        <taxon>Gunneridae</taxon>
        <taxon>Pentapetalae</taxon>
        <taxon>rosids</taxon>
        <taxon>malvids</taxon>
        <taxon>Brassicales</taxon>
        <taxon>Brassicaceae</taxon>
        <taxon>Brassiceae</taxon>
        <taxon>Brassica</taxon>
    </lineage>
</organism>
<dbReference type="Pfam" id="PF13456">
    <property type="entry name" value="RVT_3"/>
    <property type="match status" value="1"/>
</dbReference>
<dbReference type="GO" id="GO:0003676">
    <property type="term" value="F:nucleic acid binding"/>
    <property type="evidence" value="ECO:0007669"/>
    <property type="project" value="InterPro"/>
</dbReference>
<evidence type="ECO:0000313" key="3">
    <source>
        <dbReference type="EMBL" id="KAF3575050.1"/>
    </source>
</evidence>
<name>A0A8S9RQ55_BRACR</name>
<dbReference type="CDD" id="cd06222">
    <property type="entry name" value="RNase_H_like"/>
    <property type="match status" value="1"/>
</dbReference>
<dbReference type="EMBL" id="QGKX02000095">
    <property type="protein sequence ID" value="KAF3575050.1"/>
    <property type="molecule type" value="Genomic_DNA"/>
</dbReference>
<evidence type="ECO:0000259" key="2">
    <source>
        <dbReference type="Pfam" id="PF13456"/>
    </source>
</evidence>
<dbReference type="SUPFAM" id="SSF53098">
    <property type="entry name" value="Ribonuclease H-like"/>
    <property type="match status" value="1"/>
</dbReference>
<reference evidence="3" key="1">
    <citation type="submission" date="2019-12" db="EMBL/GenBank/DDBJ databases">
        <title>Genome sequencing and annotation of Brassica cretica.</title>
        <authorList>
            <person name="Studholme D.J."/>
            <person name="Sarris P."/>
        </authorList>
    </citation>
    <scope>NUCLEOTIDE SEQUENCE</scope>
    <source>
        <strain evidence="3">PFS-109/04</strain>
        <tissue evidence="3">Leaf</tissue>
    </source>
</reference>
<feature type="domain" description="RNase H type-1" evidence="2">
    <location>
        <begin position="27"/>
        <end position="144"/>
    </location>
</feature>
<comment type="caution">
    <text evidence="3">The sequence shown here is derived from an EMBL/GenBank/DDBJ whole genome shotgun (WGS) entry which is preliminary data.</text>
</comment>